<comment type="caution">
    <text evidence="2">The sequence shown here is derived from an EMBL/GenBank/DDBJ whole genome shotgun (WGS) entry which is preliminary data.</text>
</comment>
<feature type="domain" description="PIN" evidence="1">
    <location>
        <begin position="4"/>
        <end position="118"/>
    </location>
</feature>
<evidence type="ECO:0000259" key="1">
    <source>
        <dbReference type="Pfam" id="PF01850"/>
    </source>
</evidence>
<dbReference type="Gene3D" id="3.40.50.1010">
    <property type="entry name" value="5'-nuclease"/>
    <property type="match status" value="1"/>
</dbReference>
<dbReference type="AlphaFoldDB" id="A0A150TCS0"/>
<name>A0A150TCS0_SORCE</name>
<dbReference type="Pfam" id="PF01850">
    <property type="entry name" value="PIN"/>
    <property type="match status" value="1"/>
</dbReference>
<dbReference type="PANTHER" id="PTHR36173:SF2">
    <property type="entry name" value="RIBONUCLEASE VAPC16"/>
    <property type="match status" value="1"/>
</dbReference>
<accession>A0A150TCS0</accession>
<organism evidence="2 3">
    <name type="scientific">Sorangium cellulosum</name>
    <name type="common">Polyangium cellulosum</name>
    <dbReference type="NCBI Taxonomy" id="56"/>
    <lineage>
        <taxon>Bacteria</taxon>
        <taxon>Pseudomonadati</taxon>
        <taxon>Myxococcota</taxon>
        <taxon>Polyangia</taxon>
        <taxon>Polyangiales</taxon>
        <taxon>Polyangiaceae</taxon>
        <taxon>Sorangium</taxon>
    </lineage>
</organism>
<dbReference type="InterPro" id="IPR041705">
    <property type="entry name" value="PIN_Sll0205"/>
</dbReference>
<dbReference type="PANTHER" id="PTHR36173">
    <property type="entry name" value="RIBONUCLEASE VAPC16-RELATED"/>
    <property type="match status" value="1"/>
</dbReference>
<reference evidence="2 3" key="1">
    <citation type="submission" date="2014-02" db="EMBL/GenBank/DDBJ databases">
        <title>The small core and large imbalanced accessory genome model reveals a collaborative survival strategy of Sorangium cellulosum strains in nature.</title>
        <authorList>
            <person name="Han K."/>
            <person name="Peng R."/>
            <person name="Blom J."/>
            <person name="Li Y.-Z."/>
        </authorList>
    </citation>
    <scope>NUCLEOTIDE SEQUENCE [LARGE SCALE GENOMIC DNA]</scope>
    <source>
        <strain evidence="2 3">So0149</strain>
    </source>
</reference>
<evidence type="ECO:0000313" key="3">
    <source>
        <dbReference type="Proteomes" id="UP000075515"/>
    </source>
</evidence>
<dbReference type="CDD" id="cd09872">
    <property type="entry name" value="PIN_Sll0205-like"/>
    <property type="match status" value="1"/>
</dbReference>
<gene>
    <name evidence="2" type="ORF">BE18_31095</name>
</gene>
<sequence length="131" mass="14799">MRLLLDTHCWLWLVADPERIRRDVVEMLVAEGADVYISAATAWEIVIKHELGKLSLPIPPAEYIPSRMAALGHLSLPIEQRHTLQVAGLPPHHKDPFDRILVAQAQVEDIQLVTADRLMAPYDVRVIWADA</sequence>
<proteinExistence type="predicted"/>
<dbReference type="InterPro" id="IPR029060">
    <property type="entry name" value="PIN-like_dom_sf"/>
</dbReference>
<protein>
    <submittedName>
        <fullName evidence="2">Twitching motility protein PilT</fullName>
    </submittedName>
</protein>
<dbReference type="InterPro" id="IPR002716">
    <property type="entry name" value="PIN_dom"/>
</dbReference>
<dbReference type="SUPFAM" id="SSF88723">
    <property type="entry name" value="PIN domain-like"/>
    <property type="match status" value="1"/>
</dbReference>
<dbReference type="Proteomes" id="UP000075515">
    <property type="component" value="Unassembled WGS sequence"/>
</dbReference>
<dbReference type="EMBL" id="JEMC01000645">
    <property type="protein sequence ID" value="KYG02490.1"/>
    <property type="molecule type" value="Genomic_DNA"/>
</dbReference>
<evidence type="ECO:0000313" key="2">
    <source>
        <dbReference type="EMBL" id="KYG02490.1"/>
    </source>
</evidence>
<dbReference type="InterPro" id="IPR052919">
    <property type="entry name" value="TA_system_RNase"/>
</dbReference>